<sequence length="70" mass="8037">MIKTYVLALGFLFSFTLLTHHLKQQLFSIKFDHMNHGDYIAQKRELCTPSLIVQEVCNVAYGTISINHVV</sequence>
<protein>
    <submittedName>
        <fullName evidence="2">Uncharacterized protein</fullName>
    </submittedName>
</protein>
<dbReference type="EMBL" id="GBXM01023276">
    <property type="protein sequence ID" value="JAH85301.1"/>
    <property type="molecule type" value="Transcribed_RNA"/>
</dbReference>
<dbReference type="AlphaFoldDB" id="A0A0E9W4S9"/>
<feature type="signal peptide" evidence="1">
    <location>
        <begin position="1"/>
        <end position="18"/>
    </location>
</feature>
<evidence type="ECO:0000256" key="1">
    <source>
        <dbReference type="SAM" id="SignalP"/>
    </source>
</evidence>
<feature type="chain" id="PRO_5002434384" evidence="1">
    <location>
        <begin position="19"/>
        <end position="70"/>
    </location>
</feature>
<reference evidence="2" key="2">
    <citation type="journal article" date="2015" name="Fish Shellfish Immunol.">
        <title>Early steps in the European eel (Anguilla anguilla)-Vibrio vulnificus interaction in the gills: Role of the RtxA13 toxin.</title>
        <authorList>
            <person name="Callol A."/>
            <person name="Pajuelo D."/>
            <person name="Ebbesson L."/>
            <person name="Teles M."/>
            <person name="MacKenzie S."/>
            <person name="Amaro C."/>
        </authorList>
    </citation>
    <scope>NUCLEOTIDE SEQUENCE</scope>
</reference>
<proteinExistence type="predicted"/>
<evidence type="ECO:0000313" key="2">
    <source>
        <dbReference type="EMBL" id="JAH85301.1"/>
    </source>
</evidence>
<reference evidence="2" key="1">
    <citation type="submission" date="2014-11" db="EMBL/GenBank/DDBJ databases">
        <authorList>
            <person name="Amaro Gonzalez C."/>
        </authorList>
    </citation>
    <scope>NUCLEOTIDE SEQUENCE</scope>
</reference>
<organism evidence="2">
    <name type="scientific">Anguilla anguilla</name>
    <name type="common">European freshwater eel</name>
    <name type="synonym">Muraena anguilla</name>
    <dbReference type="NCBI Taxonomy" id="7936"/>
    <lineage>
        <taxon>Eukaryota</taxon>
        <taxon>Metazoa</taxon>
        <taxon>Chordata</taxon>
        <taxon>Craniata</taxon>
        <taxon>Vertebrata</taxon>
        <taxon>Euteleostomi</taxon>
        <taxon>Actinopterygii</taxon>
        <taxon>Neopterygii</taxon>
        <taxon>Teleostei</taxon>
        <taxon>Anguilliformes</taxon>
        <taxon>Anguillidae</taxon>
        <taxon>Anguilla</taxon>
    </lineage>
</organism>
<keyword evidence="1" id="KW-0732">Signal</keyword>
<accession>A0A0E9W4S9</accession>
<name>A0A0E9W4S9_ANGAN</name>